<proteinExistence type="predicted"/>
<dbReference type="Gene3D" id="1.10.1200.10">
    <property type="entry name" value="ACP-like"/>
    <property type="match status" value="1"/>
</dbReference>
<feature type="compositionally biased region" description="Polar residues" evidence="3">
    <location>
        <begin position="57"/>
        <end position="73"/>
    </location>
</feature>
<keyword evidence="1" id="KW-0596">Phosphopantetheine</keyword>
<organism evidence="5 6">
    <name type="scientific">Postia placenta MAD-698-R-SB12</name>
    <dbReference type="NCBI Taxonomy" id="670580"/>
    <lineage>
        <taxon>Eukaryota</taxon>
        <taxon>Fungi</taxon>
        <taxon>Dikarya</taxon>
        <taxon>Basidiomycota</taxon>
        <taxon>Agaricomycotina</taxon>
        <taxon>Agaricomycetes</taxon>
        <taxon>Polyporales</taxon>
        <taxon>Adustoporiaceae</taxon>
        <taxon>Rhodonia</taxon>
    </lineage>
</organism>
<feature type="region of interest" description="Disordered" evidence="3">
    <location>
        <begin position="54"/>
        <end position="78"/>
    </location>
</feature>
<dbReference type="Proteomes" id="UP000194127">
    <property type="component" value="Unassembled WGS sequence"/>
</dbReference>
<dbReference type="EMBL" id="KZ110612">
    <property type="protein sequence ID" value="OSX56630.1"/>
    <property type="molecule type" value="Genomic_DNA"/>
</dbReference>
<keyword evidence="2" id="KW-0597">Phosphoprotein</keyword>
<sequence>IEETIPLSSYGLDSLIAARLSGILRAEFGVDVTQLQLLSGHMTVQRLLSIQAEKDTASTPENPVSTSTSQSTYLAARQSEDSGGQTIVHLNDVATGCPFFVIHGAGGGVSVLRK</sequence>
<dbReference type="RefSeq" id="XP_024333424.1">
    <property type="nucleotide sequence ID" value="XM_024483067.1"/>
</dbReference>
<feature type="non-terminal residue" evidence="5">
    <location>
        <position position="1"/>
    </location>
</feature>
<evidence type="ECO:0000313" key="5">
    <source>
        <dbReference type="EMBL" id="OSX56630.1"/>
    </source>
</evidence>
<gene>
    <name evidence="5" type="ORF">POSPLADRAFT_1088939</name>
</gene>
<accession>A0A1X6MJS7</accession>
<dbReference type="PROSITE" id="PS00012">
    <property type="entry name" value="PHOSPHOPANTETHEINE"/>
    <property type="match status" value="1"/>
</dbReference>
<feature type="non-terminal residue" evidence="5">
    <location>
        <position position="114"/>
    </location>
</feature>
<reference evidence="5 6" key="1">
    <citation type="submission" date="2017-04" db="EMBL/GenBank/DDBJ databases">
        <title>Genome Sequence of the Model Brown-Rot Fungus Postia placenta SB12.</title>
        <authorList>
            <consortium name="DOE Joint Genome Institute"/>
            <person name="Gaskell J."/>
            <person name="Kersten P."/>
            <person name="Larrondo L.F."/>
            <person name="Canessa P."/>
            <person name="Martinez D."/>
            <person name="Hibbett D."/>
            <person name="Schmoll M."/>
            <person name="Kubicek C.P."/>
            <person name="Martinez A.T."/>
            <person name="Yadav J."/>
            <person name="Master E."/>
            <person name="Magnuson J.K."/>
            <person name="James T."/>
            <person name="Yaver D."/>
            <person name="Berka R."/>
            <person name="Labutti K."/>
            <person name="Lipzen A."/>
            <person name="Aerts A."/>
            <person name="Barry K."/>
            <person name="Henrissat B."/>
            <person name="Blanchette R."/>
            <person name="Grigoriev I."/>
            <person name="Cullen D."/>
        </authorList>
    </citation>
    <scope>NUCLEOTIDE SEQUENCE [LARGE SCALE GENOMIC DNA]</scope>
    <source>
        <strain evidence="5 6">MAD-698-R-SB12</strain>
    </source>
</reference>
<dbReference type="InterPro" id="IPR036736">
    <property type="entry name" value="ACP-like_sf"/>
</dbReference>
<dbReference type="InterPro" id="IPR006162">
    <property type="entry name" value="Ppantetheine_attach_site"/>
</dbReference>
<evidence type="ECO:0000256" key="3">
    <source>
        <dbReference type="SAM" id="MobiDB-lite"/>
    </source>
</evidence>
<evidence type="ECO:0000259" key="4">
    <source>
        <dbReference type="PROSITE" id="PS50075"/>
    </source>
</evidence>
<dbReference type="SUPFAM" id="SSF47336">
    <property type="entry name" value="ACP-like"/>
    <property type="match status" value="1"/>
</dbReference>
<feature type="domain" description="Carrier" evidence="4">
    <location>
        <begin position="1"/>
        <end position="55"/>
    </location>
</feature>
<keyword evidence="6" id="KW-1185">Reference proteome</keyword>
<protein>
    <recommendedName>
        <fullName evidence="4">Carrier domain-containing protein</fullName>
    </recommendedName>
</protein>
<dbReference type="GeneID" id="36328016"/>
<evidence type="ECO:0000256" key="1">
    <source>
        <dbReference type="ARBA" id="ARBA00022450"/>
    </source>
</evidence>
<name>A0A1X6MJS7_9APHY</name>
<dbReference type="STRING" id="670580.A0A1X6MJS7"/>
<dbReference type="OrthoDB" id="2898237at2759"/>
<evidence type="ECO:0000256" key="2">
    <source>
        <dbReference type="ARBA" id="ARBA00022553"/>
    </source>
</evidence>
<evidence type="ECO:0000313" key="6">
    <source>
        <dbReference type="Proteomes" id="UP000194127"/>
    </source>
</evidence>
<dbReference type="PROSITE" id="PS50075">
    <property type="entry name" value="CARRIER"/>
    <property type="match status" value="1"/>
</dbReference>
<dbReference type="AlphaFoldDB" id="A0A1X6MJS7"/>
<dbReference type="InterPro" id="IPR009081">
    <property type="entry name" value="PP-bd_ACP"/>
</dbReference>
<dbReference type="Pfam" id="PF00550">
    <property type="entry name" value="PP-binding"/>
    <property type="match status" value="1"/>
</dbReference>